<keyword evidence="3" id="KW-1185">Reference proteome</keyword>
<dbReference type="GO" id="GO:0016740">
    <property type="term" value="F:transferase activity"/>
    <property type="evidence" value="ECO:0007669"/>
    <property type="project" value="UniProtKB-KW"/>
</dbReference>
<evidence type="ECO:0000313" key="3">
    <source>
        <dbReference type="Proteomes" id="UP001231941"/>
    </source>
</evidence>
<accession>A0ABT9J0T1</accession>
<keyword evidence="2" id="KW-0808">Transferase</keyword>
<reference evidence="2 3" key="1">
    <citation type="submission" date="2023-08" db="EMBL/GenBank/DDBJ databases">
        <authorList>
            <person name="Park J.-S."/>
        </authorList>
    </citation>
    <scope>NUCLEOTIDE SEQUENCE [LARGE SCALE GENOMIC DNA]</scope>
    <source>
        <strain evidence="2 3">2205SS18-9</strain>
    </source>
</reference>
<sequence length="384" mass="43105">MESTVRRLVISGYYGFNNSGDEAVLLSILTALKDQASQTNIQIEPVVLSVDPIQTSQMYGVQAVHRMKPKEVYTAIQKSDGVISGGGSLLQDVTSNKTIPYYLGILKLAQWLGKPTFIYAQGIGPINKPLFHKMVRNVFKHCDYISVRDAASFDLLKQMGLEQDAINQVPDPVMGLSLREEDSHAKENQGLNSQNSSSMPKTIGVSVRFWNEDRSDLNKIAVALKLLREKENVILKMLPFHMPHDQEATQYILQQMGISTKELPEDIQIVYGDSPKKMLEEVSTCDVLIGMRLHSLIYAANQHVPVVGISYDPKIDHFLAQLKMKSAGSTDQLDVDKVIDNVRNLMIECEGWLLEKKPLINKLKEMSQKPAQHIGNFYVYKDGE</sequence>
<dbReference type="NCBIfam" id="TIGR03609">
    <property type="entry name" value="S_layer_CsaB"/>
    <property type="match status" value="1"/>
</dbReference>
<dbReference type="PANTHER" id="PTHR36836">
    <property type="entry name" value="COLANIC ACID BIOSYNTHESIS PROTEIN WCAK"/>
    <property type="match status" value="1"/>
</dbReference>
<dbReference type="EMBL" id="JAVAMP010000004">
    <property type="protein sequence ID" value="MDP5274635.1"/>
    <property type="molecule type" value="Genomic_DNA"/>
</dbReference>
<name>A0ABT9J0T1_9BACL</name>
<dbReference type="PANTHER" id="PTHR36836:SF1">
    <property type="entry name" value="COLANIC ACID BIOSYNTHESIS PROTEIN WCAK"/>
    <property type="match status" value="1"/>
</dbReference>
<dbReference type="Proteomes" id="UP001231941">
    <property type="component" value="Unassembled WGS sequence"/>
</dbReference>
<dbReference type="Pfam" id="PF04230">
    <property type="entry name" value="PS_pyruv_trans"/>
    <property type="match status" value="1"/>
</dbReference>
<comment type="caution">
    <text evidence="2">The sequence shown here is derived from an EMBL/GenBank/DDBJ whole genome shotgun (WGS) entry which is preliminary data.</text>
</comment>
<evidence type="ECO:0000259" key="1">
    <source>
        <dbReference type="Pfam" id="PF04230"/>
    </source>
</evidence>
<protein>
    <submittedName>
        <fullName evidence="2">Polysaccharide pyruvyl transferase CsaB</fullName>
    </submittedName>
</protein>
<proteinExistence type="predicted"/>
<dbReference type="InterPro" id="IPR007345">
    <property type="entry name" value="Polysacch_pyruvyl_Trfase"/>
</dbReference>
<organism evidence="2 3">
    <name type="scientific">Chengkuizengella axinellae</name>
    <dbReference type="NCBI Taxonomy" id="3064388"/>
    <lineage>
        <taxon>Bacteria</taxon>
        <taxon>Bacillati</taxon>
        <taxon>Bacillota</taxon>
        <taxon>Bacilli</taxon>
        <taxon>Bacillales</taxon>
        <taxon>Paenibacillaceae</taxon>
        <taxon>Chengkuizengella</taxon>
    </lineage>
</organism>
<dbReference type="RefSeq" id="WP_305991948.1">
    <property type="nucleotide sequence ID" value="NZ_JAVAMP010000004.1"/>
</dbReference>
<dbReference type="InterPro" id="IPR019896">
    <property type="entry name" value="Polysacch_pyruvyl_Trfase_CsaB"/>
</dbReference>
<gene>
    <name evidence="2" type="primary">csaB</name>
    <name evidence="2" type="ORF">Q5Y73_10980</name>
</gene>
<evidence type="ECO:0000313" key="2">
    <source>
        <dbReference type="EMBL" id="MDP5274635.1"/>
    </source>
</evidence>
<feature type="domain" description="Polysaccharide pyruvyl transferase" evidence="1">
    <location>
        <begin position="18"/>
        <end position="313"/>
    </location>
</feature>